<proteinExistence type="inferred from homology"/>
<dbReference type="PANTHER" id="PTHR15114">
    <property type="entry name" value="REPLICATION PROTEIN A3"/>
    <property type="match status" value="1"/>
</dbReference>
<reference evidence="6" key="2">
    <citation type="submission" date="2012-11" db="EMBL/GenBank/DDBJ databases">
        <authorList>
            <person name="Kuo A."/>
            <person name="Curtis B.A."/>
            <person name="Tanifuji G."/>
            <person name="Burki F."/>
            <person name="Gruber A."/>
            <person name="Irimia M."/>
            <person name="Maruyama S."/>
            <person name="Arias M.C."/>
            <person name="Ball S.G."/>
            <person name="Gile G.H."/>
            <person name="Hirakawa Y."/>
            <person name="Hopkins J.F."/>
            <person name="Rensing S.A."/>
            <person name="Schmutz J."/>
            <person name="Symeonidi A."/>
            <person name="Elias M."/>
            <person name="Eveleigh R.J."/>
            <person name="Herman E.K."/>
            <person name="Klute M.J."/>
            <person name="Nakayama T."/>
            <person name="Obornik M."/>
            <person name="Reyes-Prieto A."/>
            <person name="Armbrust E.V."/>
            <person name="Aves S.J."/>
            <person name="Beiko R.G."/>
            <person name="Coutinho P."/>
            <person name="Dacks J.B."/>
            <person name="Durnford D.G."/>
            <person name="Fast N.M."/>
            <person name="Green B.R."/>
            <person name="Grisdale C."/>
            <person name="Hempe F."/>
            <person name="Henrissat B."/>
            <person name="Hoppner M.P."/>
            <person name="Ishida K.-I."/>
            <person name="Kim E."/>
            <person name="Koreny L."/>
            <person name="Kroth P.G."/>
            <person name="Liu Y."/>
            <person name="Malik S.-B."/>
            <person name="Maier U.G."/>
            <person name="McRose D."/>
            <person name="Mock T."/>
            <person name="Neilson J.A."/>
            <person name="Onodera N.T."/>
            <person name="Poole A.M."/>
            <person name="Pritham E.J."/>
            <person name="Richards T.A."/>
            <person name="Rocap G."/>
            <person name="Roy S.W."/>
            <person name="Sarai C."/>
            <person name="Schaack S."/>
            <person name="Shirato S."/>
            <person name="Slamovits C.H."/>
            <person name="Spencer D.F."/>
            <person name="Suzuki S."/>
            <person name="Worden A.Z."/>
            <person name="Zauner S."/>
            <person name="Barry K."/>
            <person name="Bell C."/>
            <person name="Bharti A.K."/>
            <person name="Crow J.A."/>
            <person name="Grimwood J."/>
            <person name="Kramer R."/>
            <person name="Lindquist E."/>
            <person name="Lucas S."/>
            <person name="Salamov A."/>
            <person name="McFadden G.I."/>
            <person name="Lane C.E."/>
            <person name="Keeling P.J."/>
            <person name="Gray M.W."/>
            <person name="Grigoriev I.V."/>
            <person name="Archibald J.M."/>
        </authorList>
    </citation>
    <scope>NUCLEOTIDE SEQUENCE</scope>
    <source>
        <strain evidence="6">CCMP2712</strain>
    </source>
</reference>
<dbReference type="EMBL" id="JH992974">
    <property type="protein sequence ID" value="EKX51926.1"/>
    <property type="molecule type" value="Genomic_DNA"/>
</dbReference>
<dbReference type="GO" id="GO:0003697">
    <property type="term" value="F:single-stranded DNA binding"/>
    <property type="evidence" value="ECO:0007669"/>
    <property type="project" value="TreeGrafter"/>
</dbReference>
<dbReference type="Proteomes" id="UP000011087">
    <property type="component" value="Unassembled WGS sequence"/>
</dbReference>
<accession>L1JTN7</accession>
<dbReference type="Gene3D" id="2.40.50.140">
    <property type="entry name" value="Nucleic acid-binding proteins"/>
    <property type="match status" value="1"/>
</dbReference>
<dbReference type="GO" id="GO:0006298">
    <property type="term" value="P:mismatch repair"/>
    <property type="evidence" value="ECO:0007669"/>
    <property type="project" value="TreeGrafter"/>
</dbReference>
<protein>
    <submittedName>
        <fullName evidence="4">Replication protein A3, 14kDa</fullName>
    </submittedName>
</protein>
<evidence type="ECO:0000256" key="2">
    <source>
        <dbReference type="ARBA" id="ARBA00009761"/>
    </source>
</evidence>
<comment type="subcellular location">
    <subcellularLocation>
        <location evidence="1">Nucleus</location>
    </subcellularLocation>
</comment>
<sequence length="114" mass="12592">MEGARVNTQILAQELMAAQGSTEWSSGEHRVGRVKGAQNGQFVHLEGPDGGDIAIDRSSSSRHYGSEFVEVYGTVNNDRSVTEIRSTDFGNNFDLKLYNEAVLLSNGEMREIFH</sequence>
<dbReference type="PaxDb" id="55529-EKX51926"/>
<evidence type="ECO:0000256" key="3">
    <source>
        <dbReference type="ARBA" id="ARBA00023242"/>
    </source>
</evidence>
<comment type="similarity">
    <text evidence="2">Belongs to the replication factor A protein 3 family.</text>
</comment>
<dbReference type="InterPro" id="IPR012340">
    <property type="entry name" value="NA-bd_OB-fold"/>
</dbReference>
<dbReference type="OrthoDB" id="188186at2759"/>
<evidence type="ECO:0000313" key="5">
    <source>
        <dbReference type="EnsemblProtists" id="EKX51926"/>
    </source>
</evidence>
<dbReference type="OMA" id="NTMIELA"/>
<dbReference type="GO" id="GO:0006289">
    <property type="term" value="P:nucleotide-excision repair"/>
    <property type="evidence" value="ECO:0007669"/>
    <property type="project" value="TreeGrafter"/>
</dbReference>
<dbReference type="GO" id="GO:0006284">
    <property type="term" value="P:base-excision repair"/>
    <property type="evidence" value="ECO:0007669"/>
    <property type="project" value="TreeGrafter"/>
</dbReference>
<dbReference type="InterPro" id="IPR013970">
    <property type="entry name" value="Rfa2"/>
</dbReference>
<reference evidence="4 6" key="1">
    <citation type="journal article" date="2012" name="Nature">
        <title>Algal genomes reveal evolutionary mosaicism and the fate of nucleomorphs.</title>
        <authorList>
            <consortium name="DOE Joint Genome Institute"/>
            <person name="Curtis B.A."/>
            <person name="Tanifuji G."/>
            <person name="Burki F."/>
            <person name="Gruber A."/>
            <person name="Irimia M."/>
            <person name="Maruyama S."/>
            <person name="Arias M.C."/>
            <person name="Ball S.G."/>
            <person name="Gile G.H."/>
            <person name="Hirakawa Y."/>
            <person name="Hopkins J.F."/>
            <person name="Kuo A."/>
            <person name="Rensing S.A."/>
            <person name="Schmutz J."/>
            <person name="Symeonidi A."/>
            <person name="Elias M."/>
            <person name="Eveleigh R.J."/>
            <person name="Herman E.K."/>
            <person name="Klute M.J."/>
            <person name="Nakayama T."/>
            <person name="Obornik M."/>
            <person name="Reyes-Prieto A."/>
            <person name="Armbrust E.V."/>
            <person name="Aves S.J."/>
            <person name="Beiko R.G."/>
            <person name="Coutinho P."/>
            <person name="Dacks J.B."/>
            <person name="Durnford D.G."/>
            <person name="Fast N.M."/>
            <person name="Green B.R."/>
            <person name="Grisdale C.J."/>
            <person name="Hempel F."/>
            <person name="Henrissat B."/>
            <person name="Hoppner M.P."/>
            <person name="Ishida K."/>
            <person name="Kim E."/>
            <person name="Koreny L."/>
            <person name="Kroth P.G."/>
            <person name="Liu Y."/>
            <person name="Malik S.B."/>
            <person name="Maier U.G."/>
            <person name="McRose D."/>
            <person name="Mock T."/>
            <person name="Neilson J.A."/>
            <person name="Onodera N.T."/>
            <person name="Poole A.M."/>
            <person name="Pritham E.J."/>
            <person name="Richards T.A."/>
            <person name="Rocap G."/>
            <person name="Roy S.W."/>
            <person name="Sarai C."/>
            <person name="Schaack S."/>
            <person name="Shirato S."/>
            <person name="Slamovits C.H."/>
            <person name="Spencer D.F."/>
            <person name="Suzuki S."/>
            <person name="Worden A.Z."/>
            <person name="Zauner S."/>
            <person name="Barry K."/>
            <person name="Bell C."/>
            <person name="Bharti A.K."/>
            <person name="Crow J.A."/>
            <person name="Grimwood J."/>
            <person name="Kramer R."/>
            <person name="Lindquist E."/>
            <person name="Lucas S."/>
            <person name="Salamov A."/>
            <person name="McFadden G.I."/>
            <person name="Lane C.E."/>
            <person name="Keeling P.J."/>
            <person name="Gray M.W."/>
            <person name="Grigoriev I.V."/>
            <person name="Archibald J.M."/>
        </authorList>
    </citation>
    <scope>NUCLEOTIDE SEQUENCE</scope>
    <source>
        <strain evidence="4 6">CCMP2712</strain>
    </source>
</reference>
<dbReference type="SUPFAM" id="SSF50249">
    <property type="entry name" value="Nucleic acid-binding proteins"/>
    <property type="match status" value="1"/>
</dbReference>
<dbReference type="GeneID" id="17308497"/>
<dbReference type="GO" id="GO:0000724">
    <property type="term" value="P:double-strand break repair via homologous recombination"/>
    <property type="evidence" value="ECO:0007669"/>
    <property type="project" value="TreeGrafter"/>
</dbReference>
<reference evidence="5" key="3">
    <citation type="submission" date="2016-03" db="UniProtKB">
        <authorList>
            <consortium name="EnsemblProtists"/>
        </authorList>
    </citation>
    <scope>IDENTIFICATION</scope>
</reference>
<dbReference type="Pfam" id="PF08661">
    <property type="entry name" value="Rep_fac-A_3"/>
    <property type="match status" value="1"/>
</dbReference>
<keyword evidence="3" id="KW-0539">Nucleus</keyword>
<dbReference type="EnsemblProtists" id="EKX51926">
    <property type="protein sequence ID" value="EKX51926"/>
    <property type="gene ID" value="GUITHDRAFT_161471"/>
</dbReference>
<dbReference type="KEGG" id="gtt:GUITHDRAFT_161471"/>
<dbReference type="GO" id="GO:0005662">
    <property type="term" value="C:DNA replication factor A complex"/>
    <property type="evidence" value="ECO:0007669"/>
    <property type="project" value="TreeGrafter"/>
</dbReference>
<organism evidence="4">
    <name type="scientific">Guillardia theta (strain CCMP2712)</name>
    <name type="common">Cryptophyte</name>
    <dbReference type="NCBI Taxonomy" id="905079"/>
    <lineage>
        <taxon>Eukaryota</taxon>
        <taxon>Cryptophyceae</taxon>
        <taxon>Pyrenomonadales</taxon>
        <taxon>Geminigeraceae</taxon>
        <taxon>Guillardia</taxon>
    </lineage>
</organism>
<dbReference type="PANTHER" id="PTHR15114:SF1">
    <property type="entry name" value="REPLICATION PROTEIN A 14 KDA SUBUNIT"/>
    <property type="match status" value="1"/>
</dbReference>
<dbReference type="AlphaFoldDB" id="L1JTN7"/>
<keyword evidence="6" id="KW-1185">Reference proteome</keyword>
<dbReference type="HOGENOM" id="CLU_2125805_0_0_1"/>
<evidence type="ECO:0000313" key="4">
    <source>
        <dbReference type="EMBL" id="EKX51926.1"/>
    </source>
</evidence>
<dbReference type="RefSeq" id="XP_005838906.1">
    <property type="nucleotide sequence ID" value="XM_005838849.1"/>
</dbReference>
<dbReference type="GO" id="GO:0035861">
    <property type="term" value="C:site of double-strand break"/>
    <property type="evidence" value="ECO:0007669"/>
    <property type="project" value="TreeGrafter"/>
</dbReference>
<evidence type="ECO:0000256" key="1">
    <source>
        <dbReference type="ARBA" id="ARBA00004123"/>
    </source>
</evidence>
<gene>
    <name evidence="4" type="primary">RPA3</name>
    <name evidence="4" type="ORF">GUITHDRAFT_161471</name>
</gene>
<name>L1JTN7_GUITC</name>
<evidence type="ECO:0000313" key="6">
    <source>
        <dbReference type="Proteomes" id="UP000011087"/>
    </source>
</evidence>
<dbReference type="GO" id="GO:0006260">
    <property type="term" value="P:DNA replication"/>
    <property type="evidence" value="ECO:0007669"/>
    <property type="project" value="InterPro"/>
</dbReference>
<dbReference type="GO" id="GO:0003684">
    <property type="term" value="F:damaged DNA binding"/>
    <property type="evidence" value="ECO:0007669"/>
    <property type="project" value="TreeGrafter"/>
</dbReference>